<keyword evidence="2" id="KW-1185">Reference proteome</keyword>
<evidence type="ECO:0000313" key="1">
    <source>
        <dbReference type="EMBL" id="KAJ9562719.1"/>
    </source>
</evidence>
<dbReference type="AlphaFoldDB" id="A0AA38TME7"/>
<proteinExistence type="predicted"/>
<dbReference type="Proteomes" id="UP001172457">
    <property type="component" value="Chromosome 2"/>
</dbReference>
<reference evidence="1" key="1">
    <citation type="submission" date="2023-03" db="EMBL/GenBank/DDBJ databases">
        <title>Chromosome-scale reference genome and RAD-based genetic map of yellow starthistle (Centaurea solstitialis) reveal putative structural variation and QTLs associated with invader traits.</title>
        <authorList>
            <person name="Reatini B."/>
            <person name="Cang F.A."/>
            <person name="Jiang Q."/>
            <person name="Mckibben M.T.W."/>
            <person name="Barker M.S."/>
            <person name="Rieseberg L.H."/>
            <person name="Dlugosch K.M."/>
        </authorList>
    </citation>
    <scope>NUCLEOTIDE SEQUENCE</scope>
    <source>
        <strain evidence="1">CAN-66</strain>
        <tissue evidence="1">Leaf</tissue>
    </source>
</reference>
<comment type="caution">
    <text evidence="1">The sequence shown here is derived from an EMBL/GenBank/DDBJ whole genome shotgun (WGS) entry which is preliminary data.</text>
</comment>
<name>A0AA38TME7_9ASTR</name>
<organism evidence="1 2">
    <name type="scientific">Centaurea solstitialis</name>
    <name type="common">yellow star-thistle</name>
    <dbReference type="NCBI Taxonomy" id="347529"/>
    <lineage>
        <taxon>Eukaryota</taxon>
        <taxon>Viridiplantae</taxon>
        <taxon>Streptophyta</taxon>
        <taxon>Embryophyta</taxon>
        <taxon>Tracheophyta</taxon>
        <taxon>Spermatophyta</taxon>
        <taxon>Magnoliopsida</taxon>
        <taxon>eudicotyledons</taxon>
        <taxon>Gunneridae</taxon>
        <taxon>Pentapetalae</taxon>
        <taxon>asterids</taxon>
        <taxon>campanulids</taxon>
        <taxon>Asterales</taxon>
        <taxon>Asteraceae</taxon>
        <taxon>Carduoideae</taxon>
        <taxon>Cardueae</taxon>
        <taxon>Centaureinae</taxon>
        <taxon>Centaurea</taxon>
    </lineage>
</organism>
<evidence type="ECO:0000313" key="2">
    <source>
        <dbReference type="Proteomes" id="UP001172457"/>
    </source>
</evidence>
<dbReference type="EMBL" id="JARYMX010000002">
    <property type="protein sequence ID" value="KAJ9562719.1"/>
    <property type="molecule type" value="Genomic_DNA"/>
</dbReference>
<accession>A0AA38TME7</accession>
<protein>
    <submittedName>
        <fullName evidence="1">Uncharacterized protein</fullName>
    </submittedName>
</protein>
<gene>
    <name evidence="1" type="ORF">OSB04_007879</name>
</gene>
<sequence length="162" mass="18557">MSWVFDCLIEIGFKKERKNSLRKKVDFFFWGVIVVIASRKSKEEKGSLGTDHLAMNVGRSKPFKKNEMVKVKVMSKLVNGNPTAFIPRRQMLDGCLIANEVVHHAKKKKLNNVDFKKSLPHHALNGVWKKKWIDWICASLQSASTSVLINAMSTKEFPWKEA</sequence>